<comment type="caution">
    <text evidence="11">The sequence shown here is derived from an EMBL/GenBank/DDBJ whole genome shotgun (WGS) entry which is preliminary data.</text>
</comment>
<keyword evidence="12" id="KW-1185">Reference proteome</keyword>
<reference evidence="11" key="2">
    <citation type="submission" date="2017-10" db="EMBL/GenBank/DDBJ databases">
        <title>Ladona fulva Genome sequencing and assembly.</title>
        <authorList>
            <person name="Murali S."/>
            <person name="Richards S."/>
            <person name="Bandaranaike D."/>
            <person name="Bellair M."/>
            <person name="Blankenburg K."/>
            <person name="Chao H."/>
            <person name="Dinh H."/>
            <person name="Doddapaneni H."/>
            <person name="Dugan-Rocha S."/>
            <person name="Elkadiri S."/>
            <person name="Gnanaolivu R."/>
            <person name="Hernandez B."/>
            <person name="Skinner E."/>
            <person name="Javaid M."/>
            <person name="Lee S."/>
            <person name="Li M."/>
            <person name="Ming W."/>
            <person name="Munidasa M."/>
            <person name="Muniz J."/>
            <person name="Nguyen L."/>
            <person name="Hughes D."/>
            <person name="Osuji N."/>
            <person name="Pu L.-L."/>
            <person name="Puazo M."/>
            <person name="Qu C."/>
            <person name="Quiroz J."/>
            <person name="Raj R."/>
            <person name="Weissenberger G."/>
            <person name="Xin Y."/>
            <person name="Zou X."/>
            <person name="Han Y."/>
            <person name="Worley K."/>
            <person name="Muzny D."/>
            <person name="Gibbs R."/>
        </authorList>
    </citation>
    <scope>NUCLEOTIDE SEQUENCE</scope>
    <source>
        <strain evidence="11">Sampled in the wild</strain>
    </source>
</reference>
<proteinExistence type="predicted"/>
<evidence type="ECO:0000256" key="6">
    <source>
        <dbReference type="ARBA" id="ARBA00023157"/>
    </source>
</evidence>
<evidence type="ECO:0000256" key="7">
    <source>
        <dbReference type="ARBA" id="ARBA00023180"/>
    </source>
</evidence>
<feature type="domain" description="Discoidin" evidence="10">
    <location>
        <begin position="21"/>
        <end position="128"/>
    </location>
</feature>
<dbReference type="OrthoDB" id="6071166at2759"/>
<evidence type="ECO:0000256" key="5">
    <source>
        <dbReference type="ARBA" id="ARBA00023136"/>
    </source>
</evidence>
<dbReference type="Pfam" id="PF21114">
    <property type="entry name" value="DDR1-2_DS-like"/>
    <property type="match status" value="1"/>
</dbReference>
<dbReference type="InterPro" id="IPR048525">
    <property type="entry name" value="DDR1-2_DS-like"/>
</dbReference>
<keyword evidence="7" id="KW-0325">Glycoprotein</keyword>
<reference evidence="11" key="1">
    <citation type="submission" date="2013-04" db="EMBL/GenBank/DDBJ databases">
        <authorList>
            <person name="Qu J."/>
            <person name="Murali S.C."/>
            <person name="Bandaranaike D."/>
            <person name="Bellair M."/>
            <person name="Blankenburg K."/>
            <person name="Chao H."/>
            <person name="Dinh H."/>
            <person name="Doddapaneni H."/>
            <person name="Downs B."/>
            <person name="Dugan-Rocha S."/>
            <person name="Elkadiri S."/>
            <person name="Gnanaolivu R.D."/>
            <person name="Hernandez B."/>
            <person name="Javaid M."/>
            <person name="Jayaseelan J.C."/>
            <person name="Lee S."/>
            <person name="Li M."/>
            <person name="Ming W."/>
            <person name="Munidasa M."/>
            <person name="Muniz J."/>
            <person name="Nguyen L."/>
            <person name="Ongeri F."/>
            <person name="Osuji N."/>
            <person name="Pu L.-L."/>
            <person name="Puazo M."/>
            <person name="Qu C."/>
            <person name="Quiroz J."/>
            <person name="Raj R."/>
            <person name="Weissenberger G."/>
            <person name="Xin Y."/>
            <person name="Zou X."/>
            <person name="Han Y."/>
            <person name="Richards S."/>
            <person name="Worley K."/>
            <person name="Muzny D."/>
            <person name="Gibbs R."/>
        </authorList>
    </citation>
    <scope>NUCLEOTIDE SEQUENCE</scope>
    <source>
        <strain evidence="11">Sampled in the wild</strain>
    </source>
</reference>
<evidence type="ECO:0000256" key="9">
    <source>
        <dbReference type="SAM" id="SignalP"/>
    </source>
</evidence>
<protein>
    <recommendedName>
        <fullName evidence="10">Discoidin domain-containing protein</fullName>
    </recommendedName>
</protein>
<evidence type="ECO:0000259" key="10">
    <source>
        <dbReference type="Pfam" id="PF21114"/>
    </source>
</evidence>
<sequence length="240" mass="26463">MFLLHTLFYVDVLLYNRSVEGVVSYTAPRGDARSPEAGLEDLSYDGVVDSSIMKGGLGQLTDGLFGADQFTPDLKGQGDQGNRWVGWLNESRPGQPLEITFEFDVTREFSALHLHANNMFTRGVQISGSTGFATLKNRPVPSVFAARKGRLGKGLLGETHIPSLSHFIPEHSSSKSRFLLPFFAYFFAVVGVTNSEKPQGKQESLFSAAHPRHPLKKIAAKEKREGGRREKKDIAENLVV</sequence>
<dbReference type="GO" id="GO:0016020">
    <property type="term" value="C:membrane"/>
    <property type="evidence" value="ECO:0007669"/>
    <property type="project" value="UniProtKB-SubCell"/>
</dbReference>
<evidence type="ECO:0000256" key="3">
    <source>
        <dbReference type="ARBA" id="ARBA00022729"/>
    </source>
</evidence>
<dbReference type="Proteomes" id="UP000792457">
    <property type="component" value="Unassembled WGS sequence"/>
</dbReference>
<name>A0A8K0NZD8_LADFU</name>
<feature type="region of interest" description="Disordered" evidence="8">
    <location>
        <begin position="219"/>
        <end position="240"/>
    </location>
</feature>
<evidence type="ECO:0000256" key="1">
    <source>
        <dbReference type="ARBA" id="ARBA00004479"/>
    </source>
</evidence>
<keyword evidence="6" id="KW-1015">Disulfide bond</keyword>
<comment type="subcellular location">
    <subcellularLocation>
        <location evidence="1">Membrane</location>
        <topology evidence="1">Single-pass type I membrane protein</topology>
    </subcellularLocation>
</comment>
<keyword evidence="3 9" id="KW-0732">Signal</keyword>
<dbReference type="AlphaFoldDB" id="A0A8K0NZD8"/>
<evidence type="ECO:0000313" key="11">
    <source>
        <dbReference type="EMBL" id="KAG8230045.1"/>
    </source>
</evidence>
<gene>
    <name evidence="11" type="ORF">J437_LFUL000881</name>
</gene>
<evidence type="ECO:0000313" key="12">
    <source>
        <dbReference type="Proteomes" id="UP000792457"/>
    </source>
</evidence>
<keyword evidence="4" id="KW-1133">Transmembrane helix</keyword>
<organism evidence="11 12">
    <name type="scientific">Ladona fulva</name>
    <name type="common">Scarce chaser dragonfly</name>
    <name type="synonym">Libellula fulva</name>
    <dbReference type="NCBI Taxonomy" id="123851"/>
    <lineage>
        <taxon>Eukaryota</taxon>
        <taxon>Metazoa</taxon>
        <taxon>Ecdysozoa</taxon>
        <taxon>Arthropoda</taxon>
        <taxon>Hexapoda</taxon>
        <taxon>Insecta</taxon>
        <taxon>Pterygota</taxon>
        <taxon>Palaeoptera</taxon>
        <taxon>Odonata</taxon>
        <taxon>Epiprocta</taxon>
        <taxon>Anisoptera</taxon>
        <taxon>Libelluloidea</taxon>
        <taxon>Libellulidae</taxon>
        <taxon>Ladona</taxon>
    </lineage>
</organism>
<evidence type="ECO:0000256" key="8">
    <source>
        <dbReference type="SAM" id="MobiDB-lite"/>
    </source>
</evidence>
<evidence type="ECO:0000256" key="2">
    <source>
        <dbReference type="ARBA" id="ARBA00022692"/>
    </source>
</evidence>
<feature type="chain" id="PRO_5035466998" description="Discoidin domain-containing protein" evidence="9">
    <location>
        <begin position="22"/>
        <end position="240"/>
    </location>
</feature>
<accession>A0A8K0NZD8</accession>
<feature type="signal peptide" evidence="9">
    <location>
        <begin position="1"/>
        <end position="21"/>
    </location>
</feature>
<evidence type="ECO:0000256" key="4">
    <source>
        <dbReference type="ARBA" id="ARBA00022989"/>
    </source>
</evidence>
<dbReference type="EMBL" id="KZ308461">
    <property type="protein sequence ID" value="KAG8230045.1"/>
    <property type="molecule type" value="Genomic_DNA"/>
</dbReference>
<dbReference type="Gene3D" id="2.60.120.1190">
    <property type="match status" value="1"/>
</dbReference>
<keyword evidence="5" id="KW-0472">Membrane</keyword>
<keyword evidence="2" id="KW-0812">Transmembrane</keyword>